<reference evidence="2" key="2">
    <citation type="submission" date="2013-04" db="UniProtKB">
        <authorList>
            <consortium name="EnsemblPlants"/>
        </authorList>
    </citation>
    <scope>IDENTIFICATION</scope>
</reference>
<dbReference type="OMA" id="EQHKWRY"/>
<keyword evidence="1" id="KW-0812">Transmembrane</keyword>
<dbReference type="Proteomes" id="UP000006038">
    <property type="component" value="Chromosome 7"/>
</dbReference>
<evidence type="ECO:0000313" key="3">
    <source>
        <dbReference type="Proteomes" id="UP000006038"/>
    </source>
</evidence>
<proteinExistence type="predicted"/>
<keyword evidence="1" id="KW-0472">Membrane</keyword>
<dbReference type="STRING" id="4533.J3MKC2"/>
<dbReference type="Gramene" id="OB07G18540.1">
    <property type="protein sequence ID" value="OB07G18540.1"/>
    <property type="gene ID" value="OB07G18540"/>
</dbReference>
<dbReference type="EnsemblPlants" id="OB07G18540.1">
    <property type="protein sequence ID" value="OB07G18540.1"/>
    <property type="gene ID" value="OB07G18540"/>
</dbReference>
<organism evidence="2">
    <name type="scientific">Oryza brachyantha</name>
    <name type="common">malo sina</name>
    <dbReference type="NCBI Taxonomy" id="4533"/>
    <lineage>
        <taxon>Eukaryota</taxon>
        <taxon>Viridiplantae</taxon>
        <taxon>Streptophyta</taxon>
        <taxon>Embryophyta</taxon>
        <taxon>Tracheophyta</taxon>
        <taxon>Spermatophyta</taxon>
        <taxon>Magnoliopsida</taxon>
        <taxon>Liliopsida</taxon>
        <taxon>Poales</taxon>
        <taxon>Poaceae</taxon>
        <taxon>BOP clade</taxon>
        <taxon>Oryzoideae</taxon>
        <taxon>Oryzeae</taxon>
        <taxon>Oryzinae</taxon>
        <taxon>Oryza</taxon>
    </lineage>
</organism>
<dbReference type="PANTHER" id="PTHR31170:SF18">
    <property type="entry name" value="(WILD MALAYSIAN BANANA) HYPOTHETICAL PROTEIN"/>
    <property type="match status" value="1"/>
</dbReference>
<keyword evidence="1" id="KW-1133">Transmembrane helix</keyword>
<evidence type="ECO:0000256" key="1">
    <source>
        <dbReference type="SAM" id="Phobius"/>
    </source>
</evidence>
<dbReference type="InterPro" id="IPR004158">
    <property type="entry name" value="DUF247_pln"/>
</dbReference>
<dbReference type="eggNOG" id="ENOG502RY48">
    <property type="taxonomic scope" value="Eukaryota"/>
</dbReference>
<feature type="transmembrane region" description="Helical" evidence="1">
    <location>
        <begin position="413"/>
        <end position="440"/>
    </location>
</feature>
<keyword evidence="3" id="KW-1185">Reference proteome</keyword>
<sequence>MEQTTEPIPQKDSLEAAVERRLLPANDDGSSFTIFRVPAHIREENRRLYEPRLVSIGPYYRGRDELRAMEQHKWRLLRHFLERAGAVPLSDFVRAVRGVEQRARCCYSERTAIFDGDGFAEMLLLDGCFILEFLFKWNRGEPDPLCDVGWGLTLLHSDILLLENQIPFFVLEHLFDTFFRGAVSQDKLIKILLMQLKLNGTVVPRQLPRPEVMAGHFDHLLHLLHENFVPKPVDLEMELPAGTNGLTSLSPPRLLIPCVSLLREAGVTFKKKMSPRDMFDITFDKNRGIMELPRIEIHLANLPQLINLIALEQSRGHRFGTPAPLTNYTALMSSLVRSGQDVSVLQRSDIIDNLLSNDDEAAINFFSRLGDPCTMHYSDNLFAQLFDDVKCYHDSRWHKHRAMFKRAHCNTPWSIIALVLAIITFFFTFFSQSIAIFGLARRH</sequence>
<protein>
    <submittedName>
        <fullName evidence="2">Uncharacterized protein</fullName>
    </submittedName>
</protein>
<reference evidence="2" key="1">
    <citation type="journal article" date="2013" name="Nat. Commun.">
        <title>Whole-genome sequencing of Oryza brachyantha reveals mechanisms underlying Oryza genome evolution.</title>
        <authorList>
            <person name="Chen J."/>
            <person name="Huang Q."/>
            <person name="Gao D."/>
            <person name="Wang J."/>
            <person name="Lang Y."/>
            <person name="Liu T."/>
            <person name="Li B."/>
            <person name="Bai Z."/>
            <person name="Luis Goicoechea J."/>
            <person name="Liang C."/>
            <person name="Chen C."/>
            <person name="Zhang W."/>
            <person name="Sun S."/>
            <person name="Liao Y."/>
            <person name="Zhang X."/>
            <person name="Yang L."/>
            <person name="Song C."/>
            <person name="Wang M."/>
            <person name="Shi J."/>
            <person name="Liu G."/>
            <person name="Liu J."/>
            <person name="Zhou H."/>
            <person name="Zhou W."/>
            <person name="Yu Q."/>
            <person name="An N."/>
            <person name="Chen Y."/>
            <person name="Cai Q."/>
            <person name="Wang B."/>
            <person name="Liu B."/>
            <person name="Min J."/>
            <person name="Huang Y."/>
            <person name="Wu H."/>
            <person name="Li Z."/>
            <person name="Zhang Y."/>
            <person name="Yin Y."/>
            <person name="Song W."/>
            <person name="Jiang J."/>
            <person name="Jackson S.A."/>
            <person name="Wing R.A."/>
            <person name="Wang J."/>
            <person name="Chen M."/>
        </authorList>
    </citation>
    <scope>NUCLEOTIDE SEQUENCE [LARGE SCALE GENOMIC DNA]</scope>
    <source>
        <strain evidence="2">cv. IRGC 101232</strain>
    </source>
</reference>
<evidence type="ECO:0000313" key="2">
    <source>
        <dbReference type="EnsemblPlants" id="OB07G18540.1"/>
    </source>
</evidence>
<dbReference type="PANTHER" id="PTHR31170">
    <property type="entry name" value="BNAC04G53230D PROTEIN"/>
    <property type="match status" value="1"/>
</dbReference>
<dbReference type="Pfam" id="PF03140">
    <property type="entry name" value="DUF247"/>
    <property type="match status" value="1"/>
</dbReference>
<dbReference type="HOGENOM" id="CLU_020188_0_4_1"/>
<name>J3MKC2_ORYBR</name>
<accession>J3MKC2</accession>
<dbReference type="AlphaFoldDB" id="J3MKC2"/>